<keyword evidence="5 9" id="KW-0479">Metal-binding</keyword>
<keyword evidence="11" id="KW-0732">Signal</keyword>
<gene>
    <name evidence="12" type="ORF">FA13DRAFT_1794448</name>
</gene>
<comment type="cofactor">
    <cofactor evidence="1 9">
        <name>heme</name>
        <dbReference type="ChEBI" id="CHEBI:30413"/>
    </cofactor>
</comment>
<dbReference type="STRING" id="71717.A0A4Y7T1T3"/>
<dbReference type="InterPro" id="IPR036396">
    <property type="entry name" value="Cyt_P450_sf"/>
</dbReference>
<organism evidence="12 13">
    <name type="scientific">Coprinellus micaceus</name>
    <name type="common">Glistening ink-cap mushroom</name>
    <name type="synonym">Coprinus micaceus</name>
    <dbReference type="NCBI Taxonomy" id="71717"/>
    <lineage>
        <taxon>Eukaryota</taxon>
        <taxon>Fungi</taxon>
        <taxon>Dikarya</taxon>
        <taxon>Basidiomycota</taxon>
        <taxon>Agaricomycotina</taxon>
        <taxon>Agaricomycetes</taxon>
        <taxon>Agaricomycetidae</taxon>
        <taxon>Agaricales</taxon>
        <taxon>Agaricineae</taxon>
        <taxon>Psathyrellaceae</taxon>
        <taxon>Coprinellus</taxon>
    </lineage>
</organism>
<dbReference type="GO" id="GO:0004497">
    <property type="term" value="F:monooxygenase activity"/>
    <property type="evidence" value="ECO:0007669"/>
    <property type="project" value="UniProtKB-KW"/>
</dbReference>
<evidence type="ECO:0000313" key="12">
    <source>
        <dbReference type="EMBL" id="TEB27961.1"/>
    </source>
</evidence>
<accession>A0A4Y7T1T3</accession>
<proteinExistence type="inferred from homology"/>
<keyword evidence="8 10" id="KW-0503">Monooxygenase</keyword>
<keyword evidence="6 10" id="KW-0560">Oxidoreductase</keyword>
<dbReference type="PRINTS" id="PR00463">
    <property type="entry name" value="EP450I"/>
</dbReference>
<evidence type="ECO:0000256" key="8">
    <source>
        <dbReference type="ARBA" id="ARBA00023033"/>
    </source>
</evidence>
<comment type="caution">
    <text evidence="12">The sequence shown here is derived from an EMBL/GenBank/DDBJ whole genome shotgun (WGS) entry which is preliminary data.</text>
</comment>
<dbReference type="Pfam" id="PF00067">
    <property type="entry name" value="p450"/>
    <property type="match status" value="1"/>
</dbReference>
<dbReference type="GO" id="GO:0020037">
    <property type="term" value="F:heme binding"/>
    <property type="evidence" value="ECO:0007669"/>
    <property type="project" value="InterPro"/>
</dbReference>
<evidence type="ECO:0000256" key="3">
    <source>
        <dbReference type="ARBA" id="ARBA00010617"/>
    </source>
</evidence>
<evidence type="ECO:0000256" key="6">
    <source>
        <dbReference type="ARBA" id="ARBA00023002"/>
    </source>
</evidence>
<dbReference type="OrthoDB" id="2789670at2759"/>
<dbReference type="Gene3D" id="1.10.630.10">
    <property type="entry name" value="Cytochrome P450"/>
    <property type="match status" value="1"/>
</dbReference>
<dbReference type="AlphaFoldDB" id="A0A4Y7T1T3"/>
<evidence type="ECO:0000313" key="13">
    <source>
        <dbReference type="Proteomes" id="UP000298030"/>
    </source>
</evidence>
<feature type="chain" id="PRO_5021245498" evidence="11">
    <location>
        <begin position="22"/>
        <end position="508"/>
    </location>
</feature>
<keyword evidence="4 9" id="KW-0349">Heme</keyword>
<evidence type="ECO:0000256" key="9">
    <source>
        <dbReference type="PIRSR" id="PIRSR602401-1"/>
    </source>
</evidence>
<evidence type="ECO:0000256" key="11">
    <source>
        <dbReference type="SAM" id="SignalP"/>
    </source>
</evidence>
<keyword evidence="13" id="KW-1185">Reference proteome</keyword>
<dbReference type="SUPFAM" id="SSF48264">
    <property type="entry name" value="Cytochrome P450"/>
    <property type="match status" value="1"/>
</dbReference>
<dbReference type="GO" id="GO:0005506">
    <property type="term" value="F:iron ion binding"/>
    <property type="evidence" value="ECO:0007669"/>
    <property type="project" value="InterPro"/>
</dbReference>
<reference evidence="12 13" key="1">
    <citation type="journal article" date="2019" name="Nat. Ecol. Evol.">
        <title>Megaphylogeny resolves global patterns of mushroom evolution.</title>
        <authorList>
            <person name="Varga T."/>
            <person name="Krizsan K."/>
            <person name="Foldi C."/>
            <person name="Dima B."/>
            <person name="Sanchez-Garcia M."/>
            <person name="Sanchez-Ramirez S."/>
            <person name="Szollosi G.J."/>
            <person name="Szarkandi J.G."/>
            <person name="Papp V."/>
            <person name="Albert L."/>
            <person name="Andreopoulos W."/>
            <person name="Angelini C."/>
            <person name="Antonin V."/>
            <person name="Barry K.W."/>
            <person name="Bougher N.L."/>
            <person name="Buchanan P."/>
            <person name="Buyck B."/>
            <person name="Bense V."/>
            <person name="Catcheside P."/>
            <person name="Chovatia M."/>
            <person name="Cooper J."/>
            <person name="Damon W."/>
            <person name="Desjardin D."/>
            <person name="Finy P."/>
            <person name="Geml J."/>
            <person name="Haridas S."/>
            <person name="Hughes K."/>
            <person name="Justo A."/>
            <person name="Karasinski D."/>
            <person name="Kautmanova I."/>
            <person name="Kiss B."/>
            <person name="Kocsube S."/>
            <person name="Kotiranta H."/>
            <person name="LaButti K.M."/>
            <person name="Lechner B.E."/>
            <person name="Liimatainen K."/>
            <person name="Lipzen A."/>
            <person name="Lukacs Z."/>
            <person name="Mihaltcheva S."/>
            <person name="Morgado L.N."/>
            <person name="Niskanen T."/>
            <person name="Noordeloos M.E."/>
            <person name="Ohm R.A."/>
            <person name="Ortiz-Santana B."/>
            <person name="Ovrebo C."/>
            <person name="Racz N."/>
            <person name="Riley R."/>
            <person name="Savchenko A."/>
            <person name="Shiryaev A."/>
            <person name="Soop K."/>
            <person name="Spirin V."/>
            <person name="Szebenyi C."/>
            <person name="Tomsovsky M."/>
            <person name="Tulloss R.E."/>
            <person name="Uehling J."/>
            <person name="Grigoriev I.V."/>
            <person name="Vagvolgyi C."/>
            <person name="Papp T."/>
            <person name="Martin F.M."/>
            <person name="Miettinen O."/>
            <person name="Hibbett D.S."/>
            <person name="Nagy L.G."/>
        </authorList>
    </citation>
    <scope>NUCLEOTIDE SEQUENCE [LARGE SCALE GENOMIC DNA]</scope>
    <source>
        <strain evidence="12 13">FP101781</strain>
    </source>
</reference>
<dbReference type="EMBL" id="QPFP01000036">
    <property type="protein sequence ID" value="TEB27961.1"/>
    <property type="molecule type" value="Genomic_DNA"/>
</dbReference>
<dbReference type="InterPro" id="IPR002401">
    <property type="entry name" value="Cyt_P450_E_grp-I"/>
</dbReference>
<protein>
    <submittedName>
        <fullName evidence="12">O-methylsterigmatocystin oxidoreductase</fullName>
    </submittedName>
</protein>
<evidence type="ECO:0000256" key="5">
    <source>
        <dbReference type="ARBA" id="ARBA00022723"/>
    </source>
</evidence>
<evidence type="ECO:0000256" key="1">
    <source>
        <dbReference type="ARBA" id="ARBA00001971"/>
    </source>
</evidence>
<dbReference type="PANTHER" id="PTHR46300">
    <property type="entry name" value="P450, PUTATIVE (EUROFUNG)-RELATED-RELATED"/>
    <property type="match status" value="1"/>
</dbReference>
<evidence type="ECO:0000256" key="2">
    <source>
        <dbReference type="ARBA" id="ARBA00005179"/>
    </source>
</evidence>
<comment type="pathway">
    <text evidence="2">Secondary metabolite biosynthesis.</text>
</comment>
<dbReference type="InterPro" id="IPR050364">
    <property type="entry name" value="Cytochrome_P450_fung"/>
</dbReference>
<name>A0A4Y7T1T3_COPMI</name>
<feature type="signal peptide" evidence="11">
    <location>
        <begin position="1"/>
        <end position="21"/>
    </location>
</feature>
<dbReference type="PANTHER" id="PTHR46300:SF7">
    <property type="entry name" value="P450, PUTATIVE (EUROFUNG)-RELATED"/>
    <property type="match status" value="1"/>
</dbReference>
<dbReference type="Proteomes" id="UP000298030">
    <property type="component" value="Unassembled WGS sequence"/>
</dbReference>
<dbReference type="GO" id="GO:0016705">
    <property type="term" value="F:oxidoreductase activity, acting on paired donors, with incorporation or reduction of molecular oxygen"/>
    <property type="evidence" value="ECO:0007669"/>
    <property type="project" value="InterPro"/>
</dbReference>
<sequence>MPNNARQWLLIVGALAALVVAKRSIDGRRRNPRGLPLPPGPKGKPIVGNAAQIPKIRPWEGYHALCQEYGDIIYLNALGQGILVLDSRRRAVDLLENRSTIYSDRPKLAATDLADMNWSFGLMPYGREWRRYRRTFHDFFRRTDLGQLHPIMYEERDKFLHSLEENPSNFFESLASHFGVIIMRAAYGFDDVERNRDIIQTTVTLLAEMGEARKPGRYLVNVFPILKYVPGWFPGAGFQQHFKYLAAKSMQVLHRPFEEAKVLLSQDRRSVHPSLAGSLIDRISEEGDPTRRAELEAMAKGVTGIAFMAGADTTVAVAQALFLALANHPAVQKKAREELDAVVGRGRLPLITDRPALPFVHAVVKEVGRWYNSSPIGLARATAEDDEYDGYFIPKGTLVLTNQWAIMHDPETFERPFDFVPERYLKDGKIDPSTPDPEYGSFGFGRRICPGLHFSNDALFSLAASVLSRFTIETPKDEFGFPVQLELKLMSTNVAKPLPFECIITPRH</sequence>
<dbReference type="InterPro" id="IPR001128">
    <property type="entry name" value="Cyt_P450"/>
</dbReference>
<evidence type="ECO:0000256" key="10">
    <source>
        <dbReference type="RuleBase" id="RU000461"/>
    </source>
</evidence>
<dbReference type="InterPro" id="IPR017972">
    <property type="entry name" value="Cyt_P450_CS"/>
</dbReference>
<keyword evidence="7 9" id="KW-0408">Iron</keyword>
<dbReference type="PROSITE" id="PS00086">
    <property type="entry name" value="CYTOCHROME_P450"/>
    <property type="match status" value="1"/>
</dbReference>
<evidence type="ECO:0000256" key="4">
    <source>
        <dbReference type="ARBA" id="ARBA00022617"/>
    </source>
</evidence>
<dbReference type="CDD" id="cd11065">
    <property type="entry name" value="CYP64-like"/>
    <property type="match status" value="1"/>
</dbReference>
<evidence type="ECO:0000256" key="7">
    <source>
        <dbReference type="ARBA" id="ARBA00023004"/>
    </source>
</evidence>
<comment type="similarity">
    <text evidence="3 10">Belongs to the cytochrome P450 family.</text>
</comment>
<feature type="binding site" description="axial binding residue" evidence="9">
    <location>
        <position position="449"/>
    </location>
    <ligand>
        <name>heme</name>
        <dbReference type="ChEBI" id="CHEBI:30413"/>
    </ligand>
    <ligandPart>
        <name>Fe</name>
        <dbReference type="ChEBI" id="CHEBI:18248"/>
    </ligandPart>
</feature>